<evidence type="ECO:0000313" key="1">
    <source>
        <dbReference type="EMBL" id="ACR19381.1"/>
    </source>
</evidence>
<reference evidence="1" key="1">
    <citation type="journal article" date="2009" name="Curr. Genet.">
        <title>The complete mitochondrial genome sequence of the liverwort Pleurozia purpurea reveals extremely conservative mitochondrial genome evolution in liverworts.</title>
        <authorList>
            <person name="Wang B."/>
            <person name="Xue J."/>
            <person name="Li L."/>
            <person name="Liu Y."/>
            <person name="Qiu Y.L."/>
        </authorList>
    </citation>
    <scope>NUCLEOTIDE SEQUENCE</scope>
</reference>
<sequence>MGRTDLVIFYAAGNFPPFLPFRLLKSLILNFALYKTKILYKRYAPFGREGIERALTQEVMYSREAHFRYLFAHNRYVDTRRGGAYSITCRTCRKRLNMRRVADLSFSCSAYAAQSGRPGAATQLIKHQARSGLNLPSPSDFVNNII</sequence>
<dbReference type="AlphaFoldDB" id="D0R044"/>
<dbReference type="EMBL" id="FJ999996">
    <property type="protein sequence ID" value="ACR19381.1"/>
    <property type="molecule type" value="Genomic_DNA"/>
</dbReference>
<dbReference type="GeneID" id="8542302"/>
<geneLocation type="mitochondrion" evidence="1"/>
<proteinExistence type="predicted"/>
<keyword evidence="1" id="KW-0496">Mitochondrion</keyword>
<name>D0R044_9MARC</name>
<organism evidence="1">
    <name type="scientific">Pleurozia purpurea</name>
    <dbReference type="NCBI Taxonomy" id="280637"/>
    <lineage>
        <taxon>Eukaryota</taxon>
        <taxon>Viridiplantae</taxon>
        <taxon>Streptophyta</taxon>
        <taxon>Embryophyta</taxon>
        <taxon>Marchantiophyta</taxon>
        <taxon>Jungermanniopsida</taxon>
        <taxon>Metzgeriidae</taxon>
        <taxon>Pleuroziales</taxon>
        <taxon>Pleuroziaceae</taxon>
        <taxon>Pleurozia</taxon>
    </lineage>
</organism>
<accession>D0R044</accession>
<protein>
    <submittedName>
        <fullName evidence="1">Uncharacterized protein</fullName>
    </submittedName>
</protein>
<dbReference type="RefSeq" id="YP_003275997.1">
    <property type="nucleotide sequence ID" value="NC_013444.1"/>
</dbReference>
<gene>
    <name evidence="1" type="ORF">PlpuMp45</name>
</gene>